<dbReference type="AlphaFoldDB" id="A0A6I6EMA4"/>
<organism evidence="8 9">
    <name type="scientific">Clostridium bovifaecis</name>
    <dbReference type="NCBI Taxonomy" id="2184719"/>
    <lineage>
        <taxon>Bacteria</taxon>
        <taxon>Bacillati</taxon>
        <taxon>Bacillota</taxon>
        <taxon>Clostridia</taxon>
        <taxon>Eubacteriales</taxon>
        <taxon>Clostridiaceae</taxon>
        <taxon>Clostridium</taxon>
    </lineage>
</organism>
<dbReference type="InterPro" id="IPR025943">
    <property type="entry name" value="Sigma_54_int_dom_ATP-bd_2"/>
</dbReference>
<dbReference type="SUPFAM" id="SSF52540">
    <property type="entry name" value="P-loop containing nucleoside triphosphate hydrolases"/>
    <property type="match status" value="1"/>
</dbReference>
<reference evidence="8 9" key="1">
    <citation type="submission" date="2019-12" db="EMBL/GenBank/DDBJ databases">
        <title>Genome sequenceing of Clostridium bovifaecis.</title>
        <authorList>
            <person name="Yao Y."/>
        </authorList>
    </citation>
    <scope>NUCLEOTIDE SEQUENCE [LARGE SCALE GENOMIC DNA]</scope>
    <source>
        <strain evidence="8 9">BXX</strain>
    </source>
</reference>
<dbReference type="Proteomes" id="UP000422764">
    <property type="component" value="Chromosome"/>
</dbReference>
<dbReference type="PROSITE" id="PS50112">
    <property type="entry name" value="PAS"/>
    <property type="match status" value="1"/>
</dbReference>
<dbReference type="InterPro" id="IPR058031">
    <property type="entry name" value="AAA_lid_NorR"/>
</dbReference>
<feature type="domain" description="Sigma-54 factor interaction" evidence="5">
    <location>
        <begin position="139"/>
        <end position="368"/>
    </location>
</feature>
<evidence type="ECO:0000259" key="7">
    <source>
        <dbReference type="PROSITE" id="PS50113"/>
    </source>
</evidence>
<evidence type="ECO:0000259" key="6">
    <source>
        <dbReference type="PROSITE" id="PS50112"/>
    </source>
</evidence>
<dbReference type="SUPFAM" id="SSF46689">
    <property type="entry name" value="Homeodomain-like"/>
    <property type="match status" value="1"/>
</dbReference>
<dbReference type="InterPro" id="IPR000700">
    <property type="entry name" value="PAS-assoc_C"/>
</dbReference>
<keyword evidence="1" id="KW-0547">Nucleotide-binding</keyword>
<dbReference type="InterPro" id="IPR027417">
    <property type="entry name" value="P-loop_NTPase"/>
</dbReference>
<dbReference type="GO" id="GO:0006355">
    <property type="term" value="P:regulation of DNA-templated transcription"/>
    <property type="evidence" value="ECO:0007669"/>
    <property type="project" value="InterPro"/>
</dbReference>
<gene>
    <name evidence="8" type="ORF">GOM49_06535</name>
</gene>
<name>A0A6I6EMA4_9CLOT</name>
<proteinExistence type="predicted"/>
<dbReference type="Gene3D" id="1.10.8.60">
    <property type="match status" value="1"/>
</dbReference>
<keyword evidence="2" id="KW-0058">Aromatic hydrocarbons catabolism</keyword>
<dbReference type="Gene3D" id="1.10.10.60">
    <property type="entry name" value="Homeodomain-like"/>
    <property type="match status" value="1"/>
</dbReference>
<dbReference type="PROSITE" id="PS50113">
    <property type="entry name" value="PAC"/>
    <property type="match status" value="1"/>
</dbReference>
<dbReference type="CDD" id="cd00130">
    <property type="entry name" value="PAS"/>
    <property type="match status" value="1"/>
</dbReference>
<dbReference type="PANTHER" id="PTHR32071:SF57">
    <property type="entry name" value="C4-DICARBOXYLATE TRANSPORT TRANSCRIPTIONAL REGULATORY PROTEIN DCTD"/>
    <property type="match status" value="1"/>
</dbReference>
<evidence type="ECO:0000256" key="3">
    <source>
        <dbReference type="ARBA" id="ARBA00022840"/>
    </source>
</evidence>
<keyword evidence="9" id="KW-1185">Reference proteome</keyword>
<evidence type="ECO:0000313" key="8">
    <source>
        <dbReference type="EMBL" id="QGU94799.1"/>
    </source>
</evidence>
<accession>A0A6I6EMA4</accession>
<dbReference type="CDD" id="cd00009">
    <property type="entry name" value="AAA"/>
    <property type="match status" value="1"/>
</dbReference>
<dbReference type="PROSITE" id="PS00675">
    <property type="entry name" value="SIGMA54_INTERACT_1"/>
    <property type="match status" value="1"/>
</dbReference>
<dbReference type="InterPro" id="IPR003593">
    <property type="entry name" value="AAA+_ATPase"/>
</dbReference>
<dbReference type="InterPro" id="IPR000014">
    <property type="entry name" value="PAS"/>
</dbReference>
<dbReference type="InterPro" id="IPR009057">
    <property type="entry name" value="Homeodomain-like_sf"/>
</dbReference>
<evidence type="ECO:0000259" key="5">
    <source>
        <dbReference type="PROSITE" id="PS50045"/>
    </source>
</evidence>
<keyword evidence="3" id="KW-0067">ATP-binding</keyword>
<dbReference type="PROSITE" id="PS00676">
    <property type="entry name" value="SIGMA54_INTERACT_2"/>
    <property type="match status" value="1"/>
</dbReference>
<evidence type="ECO:0000256" key="4">
    <source>
        <dbReference type="ARBA" id="ARBA00029500"/>
    </source>
</evidence>
<dbReference type="SUPFAM" id="SSF55785">
    <property type="entry name" value="PYP-like sensor domain (PAS domain)"/>
    <property type="match status" value="1"/>
</dbReference>
<evidence type="ECO:0000256" key="2">
    <source>
        <dbReference type="ARBA" id="ARBA00022797"/>
    </source>
</evidence>
<feature type="domain" description="PAC" evidence="7">
    <location>
        <begin position="62"/>
        <end position="117"/>
    </location>
</feature>
<dbReference type="Gene3D" id="3.30.450.20">
    <property type="entry name" value="PAS domain"/>
    <property type="match status" value="1"/>
</dbReference>
<dbReference type="NCBIfam" id="TIGR00229">
    <property type="entry name" value="sensory_box"/>
    <property type="match status" value="1"/>
</dbReference>
<feature type="domain" description="PAS" evidence="6">
    <location>
        <begin position="11"/>
        <end position="39"/>
    </location>
</feature>
<dbReference type="PROSITE" id="PS50045">
    <property type="entry name" value="SIGMA54_INTERACT_4"/>
    <property type="match status" value="1"/>
</dbReference>
<dbReference type="SMART" id="SM00382">
    <property type="entry name" value="AAA"/>
    <property type="match status" value="1"/>
</dbReference>
<dbReference type="InterPro" id="IPR030828">
    <property type="entry name" value="HTH_TyrR"/>
</dbReference>
<dbReference type="Pfam" id="PF25601">
    <property type="entry name" value="AAA_lid_14"/>
    <property type="match status" value="1"/>
</dbReference>
<protein>
    <recommendedName>
        <fullName evidence="4">HTH-type transcriptional regulatory protein TyrR</fullName>
    </recommendedName>
</protein>
<dbReference type="FunFam" id="3.40.50.300:FF:000006">
    <property type="entry name" value="DNA-binding transcriptional regulator NtrC"/>
    <property type="match status" value="1"/>
</dbReference>
<dbReference type="Gene3D" id="3.40.50.300">
    <property type="entry name" value="P-loop containing nucleotide triphosphate hydrolases"/>
    <property type="match status" value="1"/>
</dbReference>
<dbReference type="GO" id="GO:0005524">
    <property type="term" value="F:ATP binding"/>
    <property type="evidence" value="ECO:0007669"/>
    <property type="project" value="UniProtKB-KW"/>
</dbReference>
<evidence type="ECO:0000313" key="9">
    <source>
        <dbReference type="Proteomes" id="UP000422764"/>
    </source>
</evidence>
<dbReference type="InterPro" id="IPR002078">
    <property type="entry name" value="Sigma_54_int"/>
</dbReference>
<sequence>MICLILFMKPYILDSEGKFVKLNKGVERITGLKAIEFIGLKPRDLVKMGVIDRSVSEIVFEKKERVTIVQKIRNNKTIKEIMVTSTPILDKLGNIKYIVANLRDMTELNFLKSECEKAKTLSNQYFLELKKHKKVKEKVIAESSEMQKVLELASRAAQVDSTILLEGESGVGKEVLAKFIHEMSNRSSESLISINCAALPENLLEAELFGYAAGAFTGSQPKGKMGLIELANNGTLFLDEINSLPISLQGKLLRAIETMEITRLGSTESRHINFRLVAATNKSLEELVERGLFRGDLYFRLKVIPICIPPLRKRREDIMALTLHFLEFFNKKYDRQKEISNEVFQLMESYNWTGNVRELKNLIERLVVMSINSIIDISDLPNEFLNISERFNDFEIQINKIIPLNILLDQAEKLLIKKAVKQHKTTRELAKVLGISQSSVVRKMQSLNENGN</sequence>
<dbReference type="Pfam" id="PF00158">
    <property type="entry name" value="Sigma54_activat"/>
    <property type="match status" value="1"/>
</dbReference>
<dbReference type="GO" id="GO:0003677">
    <property type="term" value="F:DNA binding"/>
    <property type="evidence" value="ECO:0007669"/>
    <property type="project" value="UniProtKB-KW"/>
</dbReference>
<dbReference type="InterPro" id="IPR025662">
    <property type="entry name" value="Sigma_54_int_dom_ATP-bd_1"/>
</dbReference>
<dbReference type="PANTHER" id="PTHR32071">
    <property type="entry name" value="TRANSCRIPTIONAL REGULATORY PROTEIN"/>
    <property type="match status" value="1"/>
</dbReference>
<dbReference type="InterPro" id="IPR035965">
    <property type="entry name" value="PAS-like_dom_sf"/>
</dbReference>
<dbReference type="Pfam" id="PF18024">
    <property type="entry name" value="HTH_50"/>
    <property type="match status" value="1"/>
</dbReference>
<dbReference type="Pfam" id="PF13426">
    <property type="entry name" value="PAS_9"/>
    <property type="match status" value="1"/>
</dbReference>
<evidence type="ECO:0000256" key="1">
    <source>
        <dbReference type="ARBA" id="ARBA00022741"/>
    </source>
</evidence>
<dbReference type="EMBL" id="CP046522">
    <property type="protein sequence ID" value="QGU94799.1"/>
    <property type="molecule type" value="Genomic_DNA"/>
</dbReference>